<organism evidence="4 5">
    <name type="scientific">Streptococcus thermophilus</name>
    <dbReference type="NCBI Taxonomy" id="1308"/>
    <lineage>
        <taxon>Bacteria</taxon>
        <taxon>Bacillati</taxon>
        <taxon>Bacillota</taxon>
        <taxon>Bacilli</taxon>
        <taxon>Lactobacillales</taxon>
        <taxon>Streptococcaceae</taxon>
        <taxon>Streptococcus</taxon>
    </lineage>
</organism>
<dbReference type="InterPro" id="IPR000182">
    <property type="entry name" value="GNAT_dom"/>
</dbReference>
<evidence type="ECO:0000313" key="4">
    <source>
        <dbReference type="EMBL" id="SQF24177.1"/>
    </source>
</evidence>
<reference evidence="4 5" key="1">
    <citation type="submission" date="2018-06" db="EMBL/GenBank/DDBJ databases">
        <authorList>
            <consortium name="Pathogen Informatics"/>
            <person name="Doyle S."/>
        </authorList>
    </citation>
    <scope>NUCLEOTIDE SEQUENCE [LARGE SCALE GENOMIC DNA]</scope>
    <source>
        <strain evidence="4 5">NCTC12958</strain>
    </source>
</reference>
<evidence type="ECO:0000256" key="2">
    <source>
        <dbReference type="ARBA" id="ARBA00023315"/>
    </source>
</evidence>
<dbReference type="EMBL" id="LS483339">
    <property type="protein sequence ID" value="SQF24177.1"/>
    <property type="molecule type" value="Genomic_DNA"/>
</dbReference>
<dbReference type="AlphaFoldDB" id="A0A2X3URR5"/>
<evidence type="ECO:0000313" key="5">
    <source>
        <dbReference type="Proteomes" id="UP000249634"/>
    </source>
</evidence>
<dbReference type="PANTHER" id="PTHR10908">
    <property type="entry name" value="SEROTONIN N-ACETYLTRANSFERASE"/>
    <property type="match status" value="1"/>
</dbReference>
<evidence type="ECO:0000259" key="3">
    <source>
        <dbReference type="Pfam" id="PF13673"/>
    </source>
</evidence>
<gene>
    <name evidence="4" type="ORF">NCTC12958_00348</name>
</gene>
<sequence length="103" mass="11612">MISERYLTDDLFYKVTPNASQGGYIAVTSLSISKDFKRQGVGTSLIAAFKDLAIAQKRQGISLTCHDYLITYYEMNGFIDEGESKSNHGDSIWYNMVWENPEG</sequence>
<feature type="domain" description="N-acetyltransferase" evidence="3">
    <location>
        <begin position="26"/>
        <end position="89"/>
    </location>
</feature>
<accession>A0A2X3URR5</accession>
<dbReference type="GO" id="GO:0008080">
    <property type="term" value="F:N-acetyltransferase activity"/>
    <property type="evidence" value="ECO:0007669"/>
    <property type="project" value="UniProtKB-ARBA"/>
</dbReference>
<keyword evidence="1 4" id="KW-0808">Transferase</keyword>
<dbReference type="CDD" id="cd04301">
    <property type="entry name" value="NAT_SF"/>
    <property type="match status" value="1"/>
</dbReference>
<dbReference type="Pfam" id="PF13673">
    <property type="entry name" value="Acetyltransf_10"/>
    <property type="match status" value="1"/>
</dbReference>
<name>A0A2X3URR5_STRTR</name>
<proteinExistence type="predicted"/>
<dbReference type="InterPro" id="IPR016181">
    <property type="entry name" value="Acyl_CoA_acyltransferase"/>
</dbReference>
<dbReference type="SUPFAM" id="SSF55729">
    <property type="entry name" value="Acyl-CoA N-acyltransferases (Nat)"/>
    <property type="match status" value="1"/>
</dbReference>
<keyword evidence="2" id="KW-0012">Acyltransferase</keyword>
<dbReference type="InterPro" id="IPR051635">
    <property type="entry name" value="SNAT-like"/>
</dbReference>
<dbReference type="Gene3D" id="3.40.630.30">
    <property type="match status" value="1"/>
</dbReference>
<dbReference type="PANTHER" id="PTHR10908:SF0">
    <property type="entry name" value="SEROTONIN N-ACETYLTRANSFERASE"/>
    <property type="match status" value="1"/>
</dbReference>
<protein>
    <submittedName>
        <fullName evidence="4">Acetyltransferase</fullName>
    </submittedName>
</protein>
<dbReference type="Proteomes" id="UP000249634">
    <property type="component" value="Chromosome 1"/>
</dbReference>
<evidence type="ECO:0000256" key="1">
    <source>
        <dbReference type="ARBA" id="ARBA00022679"/>
    </source>
</evidence>